<evidence type="ECO:0000259" key="1">
    <source>
        <dbReference type="Pfam" id="PF00174"/>
    </source>
</evidence>
<sequence>MAKDLVGEYPYWPASRDGRTLTPSGPASAWGTGLRGDPAIIAYRSDGIPIEARHSVPARPLIPQLHFPKSAKWIRGIELRDDDAPEV</sequence>
<accession>A0ABW2ZX45</accession>
<gene>
    <name evidence="2" type="ORF">ACFQZ8_02920</name>
</gene>
<dbReference type="Proteomes" id="UP001597053">
    <property type="component" value="Unassembled WGS sequence"/>
</dbReference>
<dbReference type="InterPro" id="IPR000572">
    <property type="entry name" value="OxRdtase_Mopterin-bd_dom"/>
</dbReference>
<keyword evidence="3" id="KW-1185">Reference proteome</keyword>
<comment type="caution">
    <text evidence="2">The sequence shown here is derived from an EMBL/GenBank/DDBJ whole genome shotgun (WGS) entry which is preliminary data.</text>
</comment>
<dbReference type="EMBL" id="JBHTHM010000057">
    <property type="protein sequence ID" value="MFD0782881.1"/>
    <property type="molecule type" value="Genomic_DNA"/>
</dbReference>
<name>A0ABW2ZX45_9ACTN</name>
<feature type="domain" description="Oxidoreductase molybdopterin-binding" evidence="1">
    <location>
        <begin position="37"/>
        <end position="85"/>
    </location>
</feature>
<evidence type="ECO:0000313" key="2">
    <source>
        <dbReference type="EMBL" id="MFD0782881.1"/>
    </source>
</evidence>
<organism evidence="2 3">
    <name type="scientific">Micromonospora azadirachtae</name>
    <dbReference type="NCBI Taxonomy" id="1970735"/>
    <lineage>
        <taxon>Bacteria</taxon>
        <taxon>Bacillati</taxon>
        <taxon>Actinomycetota</taxon>
        <taxon>Actinomycetes</taxon>
        <taxon>Micromonosporales</taxon>
        <taxon>Micromonosporaceae</taxon>
        <taxon>Micromonospora</taxon>
    </lineage>
</organism>
<dbReference type="InterPro" id="IPR036374">
    <property type="entry name" value="OxRdtase_Mopterin-bd_sf"/>
</dbReference>
<dbReference type="Pfam" id="PF00174">
    <property type="entry name" value="Oxidored_molyb"/>
    <property type="match status" value="1"/>
</dbReference>
<dbReference type="Gene3D" id="3.90.420.10">
    <property type="entry name" value="Oxidoreductase, molybdopterin-binding domain"/>
    <property type="match status" value="1"/>
</dbReference>
<reference evidence="3" key="1">
    <citation type="journal article" date="2019" name="Int. J. Syst. Evol. Microbiol.">
        <title>The Global Catalogue of Microorganisms (GCM) 10K type strain sequencing project: providing services to taxonomists for standard genome sequencing and annotation.</title>
        <authorList>
            <consortium name="The Broad Institute Genomics Platform"/>
            <consortium name="The Broad Institute Genome Sequencing Center for Infectious Disease"/>
            <person name="Wu L."/>
            <person name="Ma J."/>
        </authorList>
    </citation>
    <scope>NUCLEOTIDE SEQUENCE [LARGE SCALE GENOMIC DNA]</scope>
    <source>
        <strain evidence="3">JCM 32148</strain>
    </source>
</reference>
<proteinExistence type="predicted"/>
<evidence type="ECO:0000313" key="3">
    <source>
        <dbReference type="Proteomes" id="UP001597053"/>
    </source>
</evidence>
<protein>
    <submittedName>
        <fullName evidence="2">Molybdopterin-dependent oxidoreductase</fullName>
    </submittedName>
</protein>
<dbReference type="SUPFAM" id="SSF56524">
    <property type="entry name" value="Oxidoreductase molybdopterin-binding domain"/>
    <property type="match status" value="1"/>
</dbReference>